<dbReference type="AlphaFoldDB" id="W9CF86"/>
<feature type="domain" description="Zn(2)-C6 fungal-type" evidence="6">
    <location>
        <begin position="188"/>
        <end position="219"/>
    </location>
</feature>
<gene>
    <name evidence="7" type="ORF">SBOR_4253</name>
</gene>
<dbReference type="SMART" id="SM00066">
    <property type="entry name" value="GAL4"/>
    <property type="match status" value="1"/>
</dbReference>
<evidence type="ECO:0000313" key="8">
    <source>
        <dbReference type="Proteomes" id="UP000019487"/>
    </source>
</evidence>
<keyword evidence="1" id="KW-0479">Metal-binding</keyword>
<evidence type="ECO:0000256" key="4">
    <source>
        <dbReference type="ARBA" id="ARBA00023242"/>
    </source>
</evidence>
<evidence type="ECO:0000259" key="6">
    <source>
        <dbReference type="PROSITE" id="PS50048"/>
    </source>
</evidence>
<dbReference type="GO" id="GO:0000978">
    <property type="term" value="F:RNA polymerase II cis-regulatory region sequence-specific DNA binding"/>
    <property type="evidence" value="ECO:0007669"/>
    <property type="project" value="TreeGrafter"/>
</dbReference>
<organism evidence="7 8">
    <name type="scientific">Sclerotinia borealis (strain F-4128)</name>
    <dbReference type="NCBI Taxonomy" id="1432307"/>
    <lineage>
        <taxon>Eukaryota</taxon>
        <taxon>Fungi</taxon>
        <taxon>Dikarya</taxon>
        <taxon>Ascomycota</taxon>
        <taxon>Pezizomycotina</taxon>
        <taxon>Leotiomycetes</taxon>
        <taxon>Helotiales</taxon>
        <taxon>Sclerotiniaceae</taxon>
        <taxon>Sclerotinia</taxon>
    </lineage>
</organism>
<dbReference type="SUPFAM" id="SSF57701">
    <property type="entry name" value="Zn2/Cys6 DNA-binding domain"/>
    <property type="match status" value="1"/>
</dbReference>
<feature type="compositionally biased region" description="Low complexity" evidence="5">
    <location>
        <begin position="280"/>
        <end position="293"/>
    </location>
</feature>
<dbReference type="GO" id="GO:0000981">
    <property type="term" value="F:DNA-binding transcription factor activity, RNA polymerase II-specific"/>
    <property type="evidence" value="ECO:0007669"/>
    <property type="project" value="InterPro"/>
</dbReference>
<dbReference type="PROSITE" id="PS50048">
    <property type="entry name" value="ZN2_CY6_FUNGAL_2"/>
    <property type="match status" value="1"/>
</dbReference>
<dbReference type="PANTHER" id="PTHR47424:SF5">
    <property type="entry name" value="ZN(II)2CYS6 TRANSCRIPTION FACTOR (EUROFUNG)"/>
    <property type="match status" value="1"/>
</dbReference>
<dbReference type="SMART" id="SM00906">
    <property type="entry name" value="Fungal_trans"/>
    <property type="match status" value="1"/>
</dbReference>
<dbReference type="CDD" id="cd00067">
    <property type="entry name" value="GAL4"/>
    <property type="match status" value="1"/>
</dbReference>
<evidence type="ECO:0000256" key="2">
    <source>
        <dbReference type="ARBA" id="ARBA00023015"/>
    </source>
</evidence>
<proteinExistence type="predicted"/>
<dbReference type="InterPro" id="IPR001138">
    <property type="entry name" value="Zn2Cys6_DnaBD"/>
</dbReference>
<dbReference type="EMBL" id="AYSA01000188">
    <property type="protein sequence ID" value="ESZ95397.1"/>
    <property type="molecule type" value="Genomic_DNA"/>
</dbReference>
<reference evidence="7 8" key="1">
    <citation type="journal article" date="2014" name="Genome Announc.">
        <title>Draft genome sequence of Sclerotinia borealis, a psychrophilic plant pathogenic fungus.</title>
        <authorList>
            <person name="Mardanov A.V."/>
            <person name="Beletsky A.V."/>
            <person name="Kadnikov V.V."/>
            <person name="Ignatov A.N."/>
            <person name="Ravin N.V."/>
        </authorList>
    </citation>
    <scope>NUCLEOTIDE SEQUENCE [LARGE SCALE GENOMIC DNA]</scope>
    <source>
        <strain evidence="8">F-4157</strain>
    </source>
</reference>
<dbReference type="GO" id="GO:0006351">
    <property type="term" value="P:DNA-templated transcription"/>
    <property type="evidence" value="ECO:0007669"/>
    <property type="project" value="InterPro"/>
</dbReference>
<dbReference type="PANTHER" id="PTHR47424">
    <property type="entry name" value="REGULATORY PROTEIN GAL4"/>
    <property type="match status" value="1"/>
</dbReference>
<dbReference type="InterPro" id="IPR051127">
    <property type="entry name" value="Fungal_SecMet_Regulators"/>
</dbReference>
<evidence type="ECO:0000313" key="7">
    <source>
        <dbReference type="EMBL" id="ESZ95397.1"/>
    </source>
</evidence>
<dbReference type="GO" id="GO:0005634">
    <property type="term" value="C:nucleus"/>
    <property type="evidence" value="ECO:0007669"/>
    <property type="project" value="TreeGrafter"/>
</dbReference>
<keyword evidence="3" id="KW-0804">Transcription</keyword>
<keyword evidence="8" id="KW-1185">Reference proteome</keyword>
<dbReference type="HOGENOM" id="CLU_009239_0_1_1"/>
<keyword evidence="4" id="KW-0539">Nucleus</keyword>
<dbReference type="Pfam" id="PF04082">
    <property type="entry name" value="Fungal_trans"/>
    <property type="match status" value="1"/>
</dbReference>
<keyword evidence="2" id="KW-0805">Transcription regulation</keyword>
<dbReference type="InterPro" id="IPR036864">
    <property type="entry name" value="Zn2-C6_fun-type_DNA-bd_sf"/>
</dbReference>
<dbReference type="CDD" id="cd12148">
    <property type="entry name" value="fungal_TF_MHR"/>
    <property type="match status" value="1"/>
</dbReference>
<name>W9CF86_SCLBF</name>
<dbReference type="InterPro" id="IPR007219">
    <property type="entry name" value="XnlR_reg_dom"/>
</dbReference>
<evidence type="ECO:0000256" key="5">
    <source>
        <dbReference type="SAM" id="MobiDB-lite"/>
    </source>
</evidence>
<evidence type="ECO:0000256" key="3">
    <source>
        <dbReference type="ARBA" id="ARBA00023163"/>
    </source>
</evidence>
<dbReference type="GO" id="GO:0008270">
    <property type="term" value="F:zinc ion binding"/>
    <property type="evidence" value="ECO:0007669"/>
    <property type="project" value="InterPro"/>
</dbReference>
<dbReference type="Proteomes" id="UP000019487">
    <property type="component" value="Unassembled WGS sequence"/>
</dbReference>
<dbReference type="GO" id="GO:0000435">
    <property type="term" value="P:positive regulation of transcription from RNA polymerase II promoter by galactose"/>
    <property type="evidence" value="ECO:0007669"/>
    <property type="project" value="TreeGrafter"/>
</dbReference>
<dbReference type="Gene3D" id="4.10.240.10">
    <property type="entry name" value="Zn(2)-C6 fungal-type DNA-binding domain"/>
    <property type="match status" value="1"/>
</dbReference>
<dbReference type="Pfam" id="PF00172">
    <property type="entry name" value="Zn_clus"/>
    <property type="match status" value="1"/>
</dbReference>
<feature type="compositionally biased region" description="Polar residues" evidence="5">
    <location>
        <begin position="294"/>
        <end position="303"/>
    </location>
</feature>
<protein>
    <submittedName>
        <fullName evidence="7">Fungal specific transcription factor domain-containing protein</fullName>
    </submittedName>
</protein>
<accession>W9CF86</accession>
<dbReference type="PROSITE" id="PS00463">
    <property type="entry name" value="ZN2_CY6_FUNGAL_1"/>
    <property type="match status" value="1"/>
</dbReference>
<sequence length="890" mass="100023">MTRLSPFSSLPLQEEVWTLENFQAQDPVKRESDFGQKKGPAAVSECQHFSEDNVGASTVTVGLPVIYEVKSTGIAAVIPRTSSIVERLTIDLRLDSCPLGSQEDTGIDVYLSQVIPDPNPNPILSRWGGYCSSNGAIFMPSPIGSAKMFHTFQGLAPPHQTLSSEQTLQDNPKPTTNGVTKRITTPHACAECKRRKIRCDGRQPCGQCVGCRSPKPCYYDKHRQRVIPSRKTLDALTQSLDECRTVIRRLYPDREVQQLLPLSRNELVALIDRSPRSVLSNTSPSGSNTSPTSQEYRSPLNSGSDEDRSLANLEQIPSQDIEWDEERRNRDPMPAEADDVNALSLSVDRQSSYLGATSIKAALLVMLKVAPRLRSLLAPSNTKQIPPSSNYPTPRPGNSIKDLQAISWSSDGQTLIDAYFNRVQIFVPMLDEPTFRADFLSGRRHDAPWLALLNMVFAMGSIVASKSDDHNHINYYNRAKDHLGIDSFGSGHLETLQALSLMGGYYLHYINRPNMANAICGAALRMACAMGLHRESIHENNIESNLIAEQRRRTWWSLFCLDTWASTTLGRPSMGRWGPAITMQPPESIHNTNQNMNIIPLMENIKFCKVATQIQDALAQTPLLRSDDLANLDGQLVDWYENLPWTLRSTEPCPESIYTARCVMKWRYQNLRIVLYRPVLLNLANRGNQGISANKEELAAVQTCRTIARETIEDISREWTPNQMLGWNGVWFMYQASMIPLVSIFWESWNTSLVRDWQAQIEVVLEAFDGMADWSLAARRSREVVSKMYEASKRPLTRHPSPGLSQISDDIHRMAGIDGRHYMDNDMLQQVEIMGEEQLMMLDNGGIWDLDGMLWGNLPDGLDMPYDGLPMQYDDSGIGQFDGPYIIHQC</sequence>
<comment type="caution">
    <text evidence="7">The sequence shown here is derived from an EMBL/GenBank/DDBJ whole genome shotgun (WGS) entry which is preliminary data.</text>
</comment>
<evidence type="ECO:0000256" key="1">
    <source>
        <dbReference type="ARBA" id="ARBA00022723"/>
    </source>
</evidence>
<dbReference type="OrthoDB" id="3362851at2759"/>
<feature type="region of interest" description="Disordered" evidence="5">
    <location>
        <begin position="277"/>
        <end position="336"/>
    </location>
</feature>